<sequence>MDIRTTLAVNETFMEMLRDCRNRGVKGEMILDINGLVRAEGQIQEIYTDATNSYLTLQDGTKIEVKTIIAMNGIFLPEYAEC</sequence>
<gene>
    <name evidence="1" type="ORF">HWI92_03530</name>
</gene>
<protein>
    <submittedName>
        <fullName evidence="1">Uncharacterized protein</fullName>
    </submittedName>
</protein>
<reference evidence="1 2" key="1">
    <citation type="submission" date="2020-06" db="EMBL/GenBank/DDBJ databases">
        <title>Dyadobacter sandarakinus sp. nov., isolated from the soil of the Arctic Yellow River Station.</title>
        <authorList>
            <person name="Zhang Y."/>
            <person name="Peng F."/>
        </authorList>
    </citation>
    <scope>NUCLEOTIDE SEQUENCE [LARGE SCALE GENOMIC DNA]</scope>
    <source>
        <strain evidence="1 2">Q3-56</strain>
    </source>
</reference>
<dbReference type="RefSeq" id="WP_204660808.1">
    <property type="nucleotide sequence ID" value="NZ_CP056775.1"/>
</dbReference>
<dbReference type="Proteomes" id="UP000612680">
    <property type="component" value="Chromosome"/>
</dbReference>
<proteinExistence type="predicted"/>
<name>A0ABX7I494_9BACT</name>
<evidence type="ECO:0000313" key="2">
    <source>
        <dbReference type="Proteomes" id="UP000612680"/>
    </source>
</evidence>
<accession>A0ABX7I494</accession>
<keyword evidence="2" id="KW-1185">Reference proteome</keyword>
<dbReference type="EMBL" id="CP056775">
    <property type="protein sequence ID" value="QRR00048.1"/>
    <property type="molecule type" value="Genomic_DNA"/>
</dbReference>
<evidence type="ECO:0000313" key="1">
    <source>
        <dbReference type="EMBL" id="QRR00048.1"/>
    </source>
</evidence>
<organism evidence="1 2">
    <name type="scientific">Dyadobacter sandarakinus</name>
    <dbReference type="NCBI Taxonomy" id="2747268"/>
    <lineage>
        <taxon>Bacteria</taxon>
        <taxon>Pseudomonadati</taxon>
        <taxon>Bacteroidota</taxon>
        <taxon>Cytophagia</taxon>
        <taxon>Cytophagales</taxon>
        <taxon>Spirosomataceae</taxon>
        <taxon>Dyadobacter</taxon>
    </lineage>
</organism>